<evidence type="ECO:0000313" key="4">
    <source>
        <dbReference type="EMBL" id="MBI6629114.1"/>
    </source>
</evidence>
<comment type="caution">
    <text evidence="4">The sequence shown here is derived from an EMBL/GenBank/DDBJ whole genome shotgun (WGS) entry which is preliminary data.</text>
</comment>
<dbReference type="RefSeq" id="WP_198685123.1">
    <property type="nucleotide sequence ID" value="NZ_JAEIJD010000002.1"/>
</dbReference>
<dbReference type="PANTHER" id="PTHR43352">
    <property type="entry name" value="ACETYL-COA SYNTHETASE"/>
    <property type="match status" value="1"/>
</dbReference>
<accession>A0A934M2S5</accession>
<dbReference type="GO" id="GO:0016878">
    <property type="term" value="F:acid-thiol ligase activity"/>
    <property type="evidence" value="ECO:0007669"/>
    <property type="project" value="TreeGrafter"/>
</dbReference>
<dbReference type="Gene3D" id="3.40.50.12780">
    <property type="entry name" value="N-terminal domain of ligase-like"/>
    <property type="match status" value="1"/>
</dbReference>
<sequence length="506" mass="53963">MLSVFDQGPPSPCPCAFNLAAHVLGRAGTQPDKVALSVLEHDGAHDWSYRALEHAVRATGTGLLDSGLAPGDIVLMRLGNTVDFPIAYLGAIAAGLVPVPTSSQLTEPEVAAIIASLSPAAMLRDPAVASAAGAVEIPLDALRAMRDLSPCDWAMGDPDRLAYIVYTSGTSGQPRAVAHAHRAIWARQMMVTGWNDLRLDDRLLHGGAFNWTYTLGTGLMDPWIRGATALIPAEGTPISALPGLLHTHGATIFAAAPGVFRKLLQDHPALDLPDLRHGLSAGEKLSPALHAAWHTATGTGLYEAYGLSECSTFISSSPKYPARNAALGQPQKGRRVAITDDNGTPVPQGHEGTIAVHRSDPGLMLGYLNAPDETAARFRGDWFLTGDQGSMAEDGQITYLGRADDMMNAGGYRVSPLEIEIVLTAHPLITQAGVTEVEVKDDARIIAAFYTGPTALDERDLHTYVKDHLARYKQPRAFIHLPNLPVGANGKLLRRALREHFKAGET</sequence>
<dbReference type="AlphaFoldDB" id="A0A934M2S5"/>
<dbReference type="Gene3D" id="3.30.300.30">
    <property type="match status" value="1"/>
</dbReference>
<dbReference type="InterPro" id="IPR000873">
    <property type="entry name" value="AMP-dep_synth/lig_dom"/>
</dbReference>
<name>A0A934M2S5_9RHOB</name>
<gene>
    <name evidence="4" type="ORF">JAO82_04385</name>
</gene>
<dbReference type="GO" id="GO:0044550">
    <property type="term" value="P:secondary metabolite biosynthetic process"/>
    <property type="evidence" value="ECO:0007669"/>
    <property type="project" value="TreeGrafter"/>
</dbReference>
<organism evidence="4 5">
    <name type="scientific">Pontibaca salina</name>
    <dbReference type="NCBI Taxonomy" id="2795731"/>
    <lineage>
        <taxon>Bacteria</taxon>
        <taxon>Pseudomonadati</taxon>
        <taxon>Pseudomonadota</taxon>
        <taxon>Alphaproteobacteria</taxon>
        <taxon>Rhodobacterales</taxon>
        <taxon>Roseobacteraceae</taxon>
        <taxon>Pontibaca</taxon>
    </lineage>
</organism>
<feature type="domain" description="AMP-binding enzyme C-terminal" evidence="3">
    <location>
        <begin position="418"/>
        <end position="491"/>
    </location>
</feature>
<dbReference type="InterPro" id="IPR025110">
    <property type="entry name" value="AMP-bd_C"/>
</dbReference>
<evidence type="ECO:0000259" key="2">
    <source>
        <dbReference type="Pfam" id="PF00501"/>
    </source>
</evidence>
<protein>
    <submittedName>
        <fullName evidence="4">Acyl--CoA ligase</fullName>
    </submittedName>
</protein>
<evidence type="ECO:0000259" key="3">
    <source>
        <dbReference type="Pfam" id="PF13193"/>
    </source>
</evidence>
<dbReference type="InterPro" id="IPR020845">
    <property type="entry name" value="AMP-binding_CS"/>
</dbReference>
<proteinExistence type="predicted"/>
<dbReference type="Pfam" id="PF13193">
    <property type="entry name" value="AMP-binding_C"/>
    <property type="match status" value="1"/>
</dbReference>
<dbReference type="SUPFAM" id="SSF56801">
    <property type="entry name" value="Acetyl-CoA synthetase-like"/>
    <property type="match status" value="1"/>
</dbReference>
<evidence type="ECO:0000256" key="1">
    <source>
        <dbReference type="ARBA" id="ARBA00022598"/>
    </source>
</evidence>
<keyword evidence="5" id="KW-1185">Reference proteome</keyword>
<dbReference type="InterPro" id="IPR042099">
    <property type="entry name" value="ANL_N_sf"/>
</dbReference>
<dbReference type="PANTHER" id="PTHR43352:SF1">
    <property type="entry name" value="ANTHRANILATE--COA LIGASE"/>
    <property type="match status" value="1"/>
</dbReference>
<dbReference type="Proteomes" id="UP000613255">
    <property type="component" value="Unassembled WGS sequence"/>
</dbReference>
<keyword evidence="1 4" id="KW-0436">Ligase</keyword>
<dbReference type="InterPro" id="IPR045851">
    <property type="entry name" value="AMP-bd_C_sf"/>
</dbReference>
<reference evidence="4" key="1">
    <citation type="submission" date="2020-12" db="EMBL/GenBank/DDBJ databases">
        <title>Pontibaca salina gen. nov., sp. nov., isolated from marine sediment.</title>
        <authorList>
            <person name="Bo J."/>
            <person name="Wang S."/>
            <person name="Song X."/>
            <person name="Du Z."/>
        </authorList>
    </citation>
    <scope>NUCLEOTIDE SEQUENCE</scope>
    <source>
        <strain evidence="4">S1109L</strain>
    </source>
</reference>
<dbReference type="Pfam" id="PF00501">
    <property type="entry name" value="AMP-binding"/>
    <property type="match status" value="1"/>
</dbReference>
<feature type="domain" description="AMP-dependent synthetase/ligase" evidence="2">
    <location>
        <begin position="27"/>
        <end position="368"/>
    </location>
</feature>
<dbReference type="EMBL" id="JAEIJD010000002">
    <property type="protein sequence ID" value="MBI6629114.1"/>
    <property type="molecule type" value="Genomic_DNA"/>
</dbReference>
<evidence type="ECO:0000313" key="5">
    <source>
        <dbReference type="Proteomes" id="UP000613255"/>
    </source>
</evidence>
<dbReference type="PROSITE" id="PS00455">
    <property type="entry name" value="AMP_BINDING"/>
    <property type="match status" value="1"/>
</dbReference>